<dbReference type="InterPro" id="IPR013766">
    <property type="entry name" value="Thioredoxin_domain"/>
</dbReference>
<keyword evidence="11" id="KW-1185">Reference proteome</keyword>
<dbReference type="Gene3D" id="3.80.10.10">
    <property type="entry name" value="Ribonuclease Inhibitor"/>
    <property type="match status" value="2"/>
</dbReference>
<dbReference type="EC" id="1.11.1.24" evidence="2"/>
<dbReference type="GO" id="GO:0042744">
    <property type="term" value="P:hydrogen peroxide catabolic process"/>
    <property type="evidence" value="ECO:0007669"/>
    <property type="project" value="TreeGrafter"/>
</dbReference>
<name>A0A0B7NBB9_9FUNG</name>
<sequence>MGKTVTYGIQYARADSLIEGYKFYVSKYNSYLANGDRIKAAETAFELIEWLEADSSDFTEDDEQRYETVMRKAINLSRKAVCILEEIDYKTLLPSLNEYESAVKHGKKAINLLKELESINQELLKKKSLYQSIYRMLGDIYFTKSNDGLESRHSDYESAQRYYLLERNIIDTMTLDDIEDPQEDDIKRLIQSSNFNLGAMESKVHDTYNEGEANLRRAITLAQELKDYASEKSAWWELGNLYKRMKQYDLVKECQKREYTLVVENDFDQDKVLCFEERIKFHLFMGEYSECAHLYKKEVNAETESIHTYEDLFIMVKRVKSAKEQLDLLIKENDMNSSTSVLFLEFIEMLQQYDLDRMLIKFIDENLIALLNTRDFSHLIYAQLLQYKTEAQWKLRESRKEDYLKTSNETFDYVEAYFMDNPLNQLNLTINVFKLRVQIHKYFDQSFQMESCKKVLTEAIKEERLLRQKLENNYDMDVTFPEQNRITPVFNKDSKKKLQIKILLPVPKELIIHYDPVPETVQKLMEDISIRCWNIYGIEPILSHMRTMDHDIYPQDYIRSIIVEDNQSMEAIVIGTVKKPPLHIYINACERLNVELSRELRLKLAIENFTSISLAELCIAKDQLPVIQQVLQHLPLLQTLDLSSTMLGDDPLEYILEHANKGLSELHVCNNQLSTKCLAILCRFRLRTLDLSHNSLGPNFLKQLPIFLGKLPSLKQLTLESTEIGRFTEIDDGVRDVYSHHGPESGSQGANLSLNISSNCFDINMLTQWTPLWIQIKRISKLELSSIATEGKWLNFELLSDLPKLSDLNFNFTKASTLNYNFKNFFEWKPLLNHVDFTGCGFERQDMMMLANSLLNVSKLRKLTLNSNPEIGDAGIVLLSRVIQESKIDILDISNCGISNDSIDHVLQWTRYLKQLDVTRNPKFMLSEAGNQQTFACLVKLDNAMCVDKIDVDENTNSQSNNNGIKSTFGLSFQLIDTVGQHLQPLADLHFIAQVQKQAPAFTAPAVVDGEFKDISLSDYKGKYVVFFWYPMDFTFVCPTEILAFSERVKEFEALDTVVIGASTDSEFSHLAWINTPRKQGGLGEMNIPLLADKTKSIAKDYGVLIEDAGVALRGLFIIDPKGIVRQITINDLPVGRSVDEVLRLVEAFKFTDEHGEVCPANWQAGSKTIKPDVQKSKEYFEAVN</sequence>
<dbReference type="InterPro" id="IPR036249">
    <property type="entry name" value="Thioredoxin-like_sf"/>
</dbReference>
<evidence type="ECO:0000256" key="4">
    <source>
        <dbReference type="ARBA" id="ARBA00022862"/>
    </source>
</evidence>
<dbReference type="GO" id="GO:0033554">
    <property type="term" value="P:cellular response to stress"/>
    <property type="evidence" value="ECO:0007669"/>
    <property type="project" value="TreeGrafter"/>
</dbReference>
<dbReference type="CDD" id="cd03015">
    <property type="entry name" value="PRX_Typ2cys"/>
    <property type="match status" value="1"/>
</dbReference>
<evidence type="ECO:0000256" key="8">
    <source>
        <dbReference type="ARBA" id="ARBA00049091"/>
    </source>
</evidence>
<evidence type="ECO:0000313" key="10">
    <source>
        <dbReference type="EMBL" id="CEP14751.1"/>
    </source>
</evidence>
<reference evidence="10 11" key="1">
    <citation type="submission" date="2014-09" db="EMBL/GenBank/DDBJ databases">
        <authorList>
            <person name="Ellenberger Sabrina"/>
        </authorList>
    </citation>
    <scope>NUCLEOTIDE SEQUENCE [LARGE SCALE GENOMIC DNA]</scope>
    <source>
        <strain evidence="10 11">CBS 412.66</strain>
    </source>
</reference>
<accession>A0A0B7NBB9</accession>
<dbReference type="STRING" id="35722.A0A0B7NBB9"/>
<protein>
    <recommendedName>
        <fullName evidence="2">thioredoxin-dependent peroxiredoxin</fullName>
        <ecNumber evidence="2">1.11.1.24</ecNumber>
    </recommendedName>
</protein>
<dbReference type="AlphaFoldDB" id="A0A0B7NBB9"/>
<comment type="similarity">
    <text evidence="1">Belongs to the peroxiredoxin family. AhpC/Prx1 subfamily.</text>
</comment>
<evidence type="ECO:0000313" key="11">
    <source>
        <dbReference type="Proteomes" id="UP000054107"/>
    </source>
</evidence>
<evidence type="ECO:0000256" key="1">
    <source>
        <dbReference type="ARBA" id="ARBA00009796"/>
    </source>
</evidence>
<dbReference type="Gene3D" id="3.40.30.10">
    <property type="entry name" value="Glutaredoxin"/>
    <property type="match status" value="1"/>
</dbReference>
<keyword evidence="3" id="KW-0575">Peroxidase</keyword>
<evidence type="ECO:0000256" key="7">
    <source>
        <dbReference type="ARBA" id="ARBA00023284"/>
    </source>
</evidence>
<dbReference type="Pfam" id="PF10417">
    <property type="entry name" value="1-cysPrx_C"/>
    <property type="match status" value="1"/>
</dbReference>
<dbReference type="Proteomes" id="UP000054107">
    <property type="component" value="Unassembled WGS sequence"/>
</dbReference>
<dbReference type="GO" id="GO:0005829">
    <property type="term" value="C:cytosol"/>
    <property type="evidence" value="ECO:0007669"/>
    <property type="project" value="TreeGrafter"/>
</dbReference>
<dbReference type="InterPro" id="IPR019479">
    <property type="entry name" value="Peroxiredoxin_C"/>
</dbReference>
<keyword evidence="5" id="KW-0560">Oxidoreductase</keyword>
<keyword evidence="7" id="KW-0676">Redox-active center</keyword>
<dbReference type="PANTHER" id="PTHR10681">
    <property type="entry name" value="THIOREDOXIN PEROXIDASE"/>
    <property type="match status" value="1"/>
</dbReference>
<comment type="catalytic activity">
    <reaction evidence="8">
        <text>a hydroperoxide + [thioredoxin]-dithiol = an alcohol + [thioredoxin]-disulfide + H2O</text>
        <dbReference type="Rhea" id="RHEA:62620"/>
        <dbReference type="Rhea" id="RHEA-COMP:10698"/>
        <dbReference type="Rhea" id="RHEA-COMP:10700"/>
        <dbReference type="ChEBI" id="CHEBI:15377"/>
        <dbReference type="ChEBI" id="CHEBI:29950"/>
        <dbReference type="ChEBI" id="CHEBI:30879"/>
        <dbReference type="ChEBI" id="CHEBI:35924"/>
        <dbReference type="ChEBI" id="CHEBI:50058"/>
        <dbReference type="EC" id="1.11.1.24"/>
    </reaction>
</comment>
<dbReference type="GO" id="GO:0045454">
    <property type="term" value="P:cell redox homeostasis"/>
    <property type="evidence" value="ECO:0007669"/>
    <property type="project" value="TreeGrafter"/>
</dbReference>
<organism evidence="10 11">
    <name type="scientific">Parasitella parasitica</name>
    <dbReference type="NCBI Taxonomy" id="35722"/>
    <lineage>
        <taxon>Eukaryota</taxon>
        <taxon>Fungi</taxon>
        <taxon>Fungi incertae sedis</taxon>
        <taxon>Mucoromycota</taxon>
        <taxon>Mucoromycotina</taxon>
        <taxon>Mucoromycetes</taxon>
        <taxon>Mucorales</taxon>
        <taxon>Mucorineae</taxon>
        <taxon>Mucoraceae</taxon>
        <taxon>Parasitella</taxon>
    </lineage>
</organism>
<dbReference type="GO" id="GO:0006979">
    <property type="term" value="P:response to oxidative stress"/>
    <property type="evidence" value="ECO:0007669"/>
    <property type="project" value="TreeGrafter"/>
</dbReference>
<dbReference type="FunFam" id="3.40.30.10:FF:000003">
    <property type="entry name" value="Peroxiredoxin 1"/>
    <property type="match status" value="1"/>
</dbReference>
<dbReference type="InterPro" id="IPR050217">
    <property type="entry name" value="Peroxiredoxin"/>
</dbReference>
<dbReference type="OrthoDB" id="78308at2759"/>
<evidence type="ECO:0000256" key="3">
    <source>
        <dbReference type="ARBA" id="ARBA00022559"/>
    </source>
</evidence>
<evidence type="ECO:0000256" key="2">
    <source>
        <dbReference type="ARBA" id="ARBA00013017"/>
    </source>
</evidence>
<evidence type="ECO:0000256" key="5">
    <source>
        <dbReference type="ARBA" id="ARBA00023002"/>
    </source>
</evidence>
<dbReference type="SUPFAM" id="SSF48452">
    <property type="entry name" value="TPR-like"/>
    <property type="match status" value="1"/>
</dbReference>
<gene>
    <name evidence="10" type="primary">PARPA_08936.1 scaffold 35302</name>
</gene>
<dbReference type="SUPFAM" id="SSF52047">
    <property type="entry name" value="RNI-like"/>
    <property type="match status" value="1"/>
</dbReference>
<dbReference type="SUPFAM" id="SSF52833">
    <property type="entry name" value="Thioredoxin-like"/>
    <property type="match status" value="1"/>
</dbReference>
<dbReference type="GO" id="GO:0008379">
    <property type="term" value="F:thioredoxin peroxidase activity"/>
    <property type="evidence" value="ECO:0007669"/>
    <property type="project" value="TreeGrafter"/>
</dbReference>
<dbReference type="EMBL" id="LN731702">
    <property type="protein sequence ID" value="CEP14751.1"/>
    <property type="molecule type" value="Genomic_DNA"/>
</dbReference>
<proteinExistence type="inferred from homology"/>
<dbReference type="InterPro" id="IPR011990">
    <property type="entry name" value="TPR-like_helical_dom_sf"/>
</dbReference>
<dbReference type="InterPro" id="IPR000866">
    <property type="entry name" value="AhpC/TSA"/>
</dbReference>
<dbReference type="InterPro" id="IPR032675">
    <property type="entry name" value="LRR_dom_sf"/>
</dbReference>
<keyword evidence="4" id="KW-0049">Antioxidant</keyword>
<dbReference type="Gene3D" id="1.25.40.10">
    <property type="entry name" value="Tetratricopeptide repeat domain"/>
    <property type="match status" value="1"/>
</dbReference>
<dbReference type="Pfam" id="PF00578">
    <property type="entry name" value="AhpC-TSA"/>
    <property type="match status" value="1"/>
</dbReference>
<evidence type="ECO:0000259" key="9">
    <source>
        <dbReference type="PROSITE" id="PS51352"/>
    </source>
</evidence>
<evidence type="ECO:0000256" key="6">
    <source>
        <dbReference type="ARBA" id="ARBA00023157"/>
    </source>
</evidence>
<dbReference type="PROSITE" id="PS51352">
    <property type="entry name" value="THIOREDOXIN_2"/>
    <property type="match status" value="1"/>
</dbReference>
<dbReference type="PANTHER" id="PTHR10681:SF171">
    <property type="entry name" value="PEROXIREDOXIN 4"/>
    <property type="match status" value="1"/>
</dbReference>
<feature type="domain" description="Thioredoxin" evidence="9">
    <location>
        <begin position="993"/>
        <end position="1151"/>
    </location>
</feature>
<keyword evidence="6" id="KW-1015">Disulfide bond</keyword>